<reference evidence="1" key="1">
    <citation type="submission" date="2020-04" db="EMBL/GenBank/DDBJ databases">
        <authorList>
            <person name="Zhang T."/>
        </authorList>
    </citation>
    <scope>NUCLEOTIDE SEQUENCE</scope>
    <source>
        <strain evidence="1">HKST-UBA02</strain>
    </source>
</reference>
<evidence type="ECO:0000313" key="1">
    <source>
        <dbReference type="EMBL" id="MCA9754544.1"/>
    </source>
</evidence>
<evidence type="ECO:0000313" key="2">
    <source>
        <dbReference type="Proteomes" id="UP000739538"/>
    </source>
</evidence>
<gene>
    <name evidence="1" type="ORF">KDA27_01990</name>
</gene>
<dbReference type="EMBL" id="JAGQHS010000005">
    <property type="protein sequence ID" value="MCA9754544.1"/>
    <property type="molecule type" value="Genomic_DNA"/>
</dbReference>
<dbReference type="Proteomes" id="UP000739538">
    <property type="component" value="Unassembled WGS sequence"/>
</dbReference>
<protein>
    <recommendedName>
        <fullName evidence="3">Zf-HC2 domain-containing protein</fullName>
    </recommendedName>
</protein>
<accession>A0A956NCL2</accession>
<sequence>MNCHELSKELIAGYVDLAPDVRREIDEHLRTCDRCRIQIQNTVATIRITEQLGSTGARREMIIRLQQKIIRVKRG</sequence>
<evidence type="ECO:0008006" key="3">
    <source>
        <dbReference type="Google" id="ProtNLM"/>
    </source>
</evidence>
<dbReference type="AlphaFoldDB" id="A0A956NCL2"/>
<proteinExistence type="predicted"/>
<reference evidence="1" key="2">
    <citation type="journal article" date="2021" name="Microbiome">
        <title>Successional dynamics and alternative stable states in a saline activated sludge microbial community over 9 years.</title>
        <authorList>
            <person name="Wang Y."/>
            <person name="Ye J."/>
            <person name="Ju F."/>
            <person name="Liu L."/>
            <person name="Boyd J.A."/>
            <person name="Deng Y."/>
            <person name="Parks D.H."/>
            <person name="Jiang X."/>
            <person name="Yin X."/>
            <person name="Woodcroft B.J."/>
            <person name="Tyson G.W."/>
            <person name="Hugenholtz P."/>
            <person name="Polz M.F."/>
            <person name="Zhang T."/>
        </authorList>
    </citation>
    <scope>NUCLEOTIDE SEQUENCE</scope>
    <source>
        <strain evidence="1">HKST-UBA02</strain>
    </source>
</reference>
<comment type="caution">
    <text evidence="1">The sequence shown here is derived from an EMBL/GenBank/DDBJ whole genome shotgun (WGS) entry which is preliminary data.</text>
</comment>
<organism evidence="1 2">
    <name type="scientific">Eiseniibacteriota bacterium</name>
    <dbReference type="NCBI Taxonomy" id="2212470"/>
    <lineage>
        <taxon>Bacteria</taxon>
        <taxon>Candidatus Eiseniibacteriota</taxon>
    </lineage>
</organism>
<name>A0A956NCL2_UNCEI</name>